<evidence type="ECO:0000313" key="2">
    <source>
        <dbReference type="EMBL" id="MFH4979055.1"/>
    </source>
</evidence>
<keyword evidence="1" id="KW-0732">Signal</keyword>
<name>A0ABD6EGD5_9BILA</name>
<dbReference type="EMBL" id="JBGFUD010003793">
    <property type="protein sequence ID" value="MFH4979055.1"/>
    <property type="molecule type" value="Genomic_DNA"/>
</dbReference>
<feature type="signal peptide" evidence="1">
    <location>
        <begin position="1"/>
        <end position="17"/>
    </location>
</feature>
<sequence length="132" mass="15343">MLISLFVLTLCFATILADFEESIPMEAKLDHCVARDGTHVQQGAKYIETQFKRGLAERATRRCIQREKGNWELRLSHCLSPKGQAIPIDGSVTEEYPGEPWKGETFEFRCRRKEDGRVWYTWEPDKDFFIVA</sequence>
<evidence type="ECO:0000256" key="1">
    <source>
        <dbReference type="SAM" id="SignalP"/>
    </source>
</evidence>
<dbReference type="Proteomes" id="UP001608902">
    <property type="component" value="Unassembled WGS sequence"/>
</dbReference>
<proteinExistence type="predicted"/>
<keyword evidence="3" id="KW-1185">Reference proteome</keyword>
<gene>
    <name evidence="2" type="ORF">AB6A40_005764</name>
</gene>
<reference evidence="2 3" key="1">
    <citation type="submission" date="2024-08" db="EMBL/GenBank/DDBJ databases">
        <title>Gnathostoma spinigerum genome.</title>
        <authorList>
            <person name="Gonzalez-Bertolin B."/>
            <person name="Monzon S."/>
            <person name="Zaballos A."/>
            <person name="Jimenez P."/>
            <person name="Dekumyoy P."/>
            <person name="Varona S."/>
            <person name="Cuesta I."/>
            <person name="Sumanam S."/>
            <person name="Adisakwattana P."/>
            <person name="Gasser R.B."/>
            <person name="Hernandez-Gonzalez A."/>
            <person name="Young N.D."/>
            <person name="Perteguer M.J."/>
        </authorList>
    </citation>
    <scope>NUCLEOTIDE SEQUENCE [LARGE SCALE GENOMIC DNA]</scope>
    <source>
        <strain evidence="2">AL3</strain>
        <tissue evidence="2">Liver</tissue>
    </source>
</reference>
<comment type="caution">
    <text evidence="2">The sequence shown here is derived from an EMBL/GenBank/DDBJ whole genome shotgun (WGS) entry which is preliminary data.</text>
</comment>
<accession>A0ABD6EGD5</accession>
<evidence type="ECO:0000313" key="3">
    <source>
        <dbReference type="Proteomes" id="UP001608902"/>
    </source>
</evidence>
<dbReference type="AlphaFoldDB" id="A0ABD6EGD5"/>
<protein>
    <submittedName>
        <fullName evidence="2">Uncharacterized protein</fullName>
    </submittedName>
</protein>
<organism evidence="2 3">
    <name type="scientific">Gnathostoma spinigerum</name>
    <dbReference type="NCBI Taxonomy" id="75299"/>
    <lineage>
        <taxon>Eukaryota</taxon>
        <taxon>Metazoa</taxon>
        <taxon>Ecdysozoa</taxon>
        <taxon>Nematoda</taxon>
        <taxon>Chromadorea</taxon>
        <taxon>Rhabditida</taxon>
        <taxon>Spirurina</taxon>
        <taxon>Gnathostomatomorpha</taxon>
        <taxon>Gnathostomatoidea</taxon>
        <taxon>Gnathostomatidae</taxon>
        <taxon>Gnathostoma</taxon>
    </lineage>
</organism>
<feature type="chain" id="PRO_5044756552" evidence="1">
    <location>
        <begin position="18"/>
        <end position="132"/>
    </location>
</feature>